<dbReference type="Proteomes" id="UP001479436">
    <property type="component" value="Unassembled WGS sequence"/>
</dbReference>
<dbReference type="InterPro" id="IPR011701">
    <property type="entry name" value="MFS"/>
</dbReference>
<comment type="caution">
    <text evidence="8">The sequence shown here is derived from an EMBL/GenBank/DDBJ whole genome shotgun (WGS) entry which is preliminary data.</text>
</comment>
<evidence type="ECO:0000259" key="7">
    <source>
        <dbReference type="PROSITE" id="PS50850"/>
    </source>
</evidence>
<feature type="transmembrane region" description="Helical" evidence="6">
    <location>
        <begin position="42"/>
        <end position="63"/>
    </location>
</feature>
<dbReference type="Gene3D" id="1.20.1250.20">
    <property type="entry name" value="MFS general substrate transporter like domains"/>
    <property type="match status" value="1"/>
</dbReference>
<feature type="compositionally biased region" description="Basic and acidic residues" evidence="5">
    <location>
        <begin position="1"/>
        <end position="10"/>
    </location>
</feature>
<dbReference type="EMBL" id="JASJQH010000501">
    <property type="protein sequence ID" value="KAK9764067.1"/>
    <property type="molecule type" value="Genomic_DNA"/>
</dbReference>
<dbReference type="SUPFAM" id="SSF103473">
    <property type="entry name" value="MFS general substrate transporter"/>
    <property type="match status" value="1"/>
</dbReference>
<evidence type="ECO:0000256" key="3">
    <source>
        <dbReference type="ARBA" id="ARBA00022989"/>
    </source>
</evidence>
<dbReference type="InterPro" id="IPR051068">
    <property type="entry name" value="MFS_Domain-Containing_Protein"/>
</dbReference>
<evidence type="ECO:0000313" key="8">
    <source>
        <dbReference type="EMBL" id="KAK9764067.1"/>
    </source>
</evidence>
<feature type="transmembrane region" description="Helical" evidence="6">
    <location>
        <begin position="446"/>
        <end position="465"/>
    </location>
</feature>
<evidence type="ECO:0000313" key="9">
    <source>
        <dbReference type="Proteomes" id="UP001479436"/>
    </source>
</evidence>
<feature type="transmembrane region" description="Helical" evidence="6">
    <location>
        <begin position="282"/>
        <end position="302"/>
    </location>
</feature>
<evidence type="ECO:0000256" key="1">
    <source>
        <dbReference type="ARBA" id="ARBA00004141"/>
    </source>
</evidence>
<feature type="domain" description="Major facilitator superfamily (MFS) profile" evidence="7">
    <location>
        <begin position="41"/>
        <end position="469"/>
    </location>
</feature>
<feature type="transmembrane region" description="Helical" evidence="6">
    <location>
        <begin position="171"/>
        <end position="190"/>
    </location>
</feature>
<feature type="transmembrane region" description="Helical" evidence="6">
    <location>
        <begin position="377"/>
        <end position="402"/>
    </location>
</feature>
<keyword evidence="3 6" id="KW-1133">Transmembrane helix</keyword>
<evidence type="ECO:0000256" key="2">
    <source>
        <dbReference type="ARBA" id="ARBA00022692"/>
    </source>
</evidence>
<evidence type="ECO:0000256" key="6">
    <source>
        <dbReference type="SAM" id="Phobius"/>
    </source>
</evidence>
<feature type="transmembrane region" description="Helical" evidence="6">
    <location>
        <begin position="75"/>
        <end position="95"/>
    </location>
</feature>
<evidence type="ECO:0000256" key="4">
    <source>
        <dbReference type="ARBA" id="ARBA00023136"/>
    </source>
</evidence>
<keyword evidence="9" id="KW-1185">Reference proteome</keyword>
<dbReference type="PANTHER" id="PTHR23510:SF64">
    <property type="entry name" value="INNER MEMBRANE TRANSPORT PROTEIN YAJR"/>
    <property type="match status" value="1"/>
</dbReference>
<dbReference type="PANTHER" id="PTHR23510">
    <property type="entry name" value="INNER MEMBRANE TRANSPORT PROTEIN YAJR"/>
    <property type="match status" value="1"/>
</dbReference>
<feature type="transmembrane region" description="Helical" evidence="6">
    <location>
        <begin position="322"/>
        <end position="343"/>
    </location>
</feature>
<name>A0ABR2WRC7_9FUNG</name>
<protein>
    <recommendedName>
        <fullName evidence="7">Major facilitator superfamily (MFS) profile domain-containing protein</fullName>
    </recommendedName>
</protein>
<keyword evidence="4 6" id="KW-0472">Membrane</keyword>
<comment type="subcellular location">
    <subcellularLocation>
        <location evidence="1">Membrane</location>
        <topology evidence="1">Multi-pass membrane protein</topology>
    </subcellularLocation>
</comment>
<organism evidence="8 9">
    <name type="scientific">Basidiobolus ranarum</name>
    <dbReference type="NCBI Taxonomy" id="34480"/>
    <lineage>
        <taxon>Eukaryota</taxon>
        <taxon>Fungi</taxon>
        <taxon>Fungi incertae sedis</taxon>
        <taxon>Zoopagomycota</taxon>
        <taxon>Entomophthoromycotina</taxon>
        <taxon>Basidiobolomycetes</taxon>
        <taxon>Basidiobolales</taxon>
        <taxon>Basidiobolaceae</taxon>
        <taxon>Basidiobolus</taxon>
    </lineage>
</organism>
<sequence length="473" mass="52261">MHVEETKAETPQDPVVRSESLEQSGEVMSNAEELKTPPLSSLVIILVCNFLFNVSFYIIVPTVSGYADSLQADAIFGGLAIGCVTLTSMLTLIPISRLYPLHYRPPLDIACLTLCVGHILYALADYTQFLYLILIGRLVNGIGFTGWMFVKKYVTDGNLVGIRRRTLLSSFLVTTQAIGMVVGPLLGGFLSKIRWGSNVNPTVQRLFNQYTLPGWVMAVVWLLFWIAVRVFFIEIIPQDTASETSVGKQDTLTEFETKEESNIGKEANNLTLILYKPNKYQYMCAGLMCFLATTVFFELGAWESNVPLLGGKYFGWNEYNSGNFIGLVGLATFPFVFPLSFLAKRVQDRYTLVTGMCIAISGLIPQLVILSKENLTLVSYSACWFLVCWGFSLISTITLSLLSKILPDAYNTRTSVIIQYANYLGRVTGAVWGTATNQVIGGSITIYGLETALPLIGLVVICLLWPHLKAKTG</sequence>
<dbReference type="InterPro" id="IPR020846">
    <property type="entry name" value="MFS_dom"/>
</dbReference>
<keyword evidence="2 6" id="KW-0812">Transmembrane</keyword>
<accession>A0ABR2WRC7</accession>
<dbReference type="PROSITE" id="PS50850">
    <property type="entry name" value="MFS"/>
    <property type="match status" value="1"/>
</dbReference>
<proteinExistence type="predicted"/>
<evidence type="ECO:0000256" key="5">
    <source>
        <dbReference type="SAM" id="MobiDB-lite"/>
    </source>
</evidence>
<gene>
    <name evidence="8" type="ORF">K7432_008761</name>
</gene>
<dbReference type="Pfam" id="PF07690">
    <property type="entry name" value="MFS_1"/>
    <property type="match status" value="1"/>
</dbReference>
<feature type="transmembrane region" description="Helical" evidence="6">
    <location>
        <begin position="350"/>
        <end position="371"/>
    </location>
</feature>
<reference evidence="8 9" key="1">
    <citation type="submission" date="2023-04" db="EMBL/GenBank/DDBJ databases">
        <title>Genome of Basidiobolus ranarum AG-B5.</title>
        <authorList>
            <person name="Stajich J.E."/>
            <person name="Carter-House D."/>
            <person name="Gryganskyi A."/>
        </authorList>
    </citation>
    <scope>NUCLEOTIDE SEQUENCE [LARGE SCALE GENOMIC DNA]</scope>
    <source>
        <strain evidence="8 9">AG-B5</strain>
    </source>
</reference>
<feature type="transmembrane region" description="Helical" evidence="6">
    <location>
        <begin position="130"/>
        <end position="150"/>
    </location>
</feature>
<feature type="region of interest" description="Disordered" evidence="5">
    <location>
        <begin position="1"/>
        <end position="22"/>
    </location>
</feature>
<feature type="transmembrane region" description="Helical" evidence="6">
    <location>
        <begin position="423"/>
        <end position="440"/>
    </location>
</feature>
<feature type="transmembrane region" description="Helical" evidence="6">
    <location>
        <begin position="210"/>
        <end position="232"/>
    </location>
</feature>
<dbReference type="InterPro" id="IPR036259">
    <property type="entry name" value="MFS_trans_sf"/>
</dbReference>